<dbReference type="FunFam" id="3.40.50.880:FF:000107">
    <property type="entry name" value="DJ-1/PfpI family protein"/>
    <property type="match status" value="1"/>
</dbReference>
<reference evidence="2" key="1">
    <citation type="submission" date="2021-02" db="EMBL/GenBank/DDBJ databases">
        <title>Infant gut strain persistence is associated with maternal origin, phylogeny, and functional potential including surface adhesion and iron acquisition.</title>
        <authorList>
            <person name="Lou Y.C."/>
        </authorList>
    </citation>
    <scope>NUCLEOTIDE SEQUENCE</scope>
    <source>
        <strain evidence="2">L3_082_243G1_dasL3_082_243G1_maxbin2.maxbin.015s ta_sub</strain>
    </source>
</reference>
<proteinExistence type="predicted"/>
<evidence type="ECO:0000313" key="4">
    <source>
        <dbReference type="EMBL" id="UYU73868.1"/>
    </source>
</evidence>
<dbReference type="KEGG" id="btho:Btheta7330_00726"/>
<dbReference type="Proteomes" id="UP001217776">
    <property type="component" value="Unassembled WGS sequence"/>
</dbReference>
<dbReference type="InterPro" id="IPR050325">
    <property type="entry name" value="Prot/Nucl_acid_deglycase"/>
</dbReference>
<dbReference type="AlphaFoldDB" id="A0A0P0EMP5"/>
<dbReference type="Gene3D" id="3.40.50.880">
    <property type="match status" value="1"/>
</dbReference>
<dbReference type="CDD" id="cd03135">
    <property type="entry name" value="GATase1_DJ-1"/>
    <property type="match status" value="1"/>
</dbReference>
<dbReference type="GO" id="GO:0005737">
    <property type="term" value="C:cytoplasm"/>
    <property type="evidence" value="ECO:0007669"/>
    <property type="project" value="TreeGrafter"/>
</dbReference>
<dbReference type="InterPro" id="IPR029062">
    <property type="entry name" value="Class_I_gatase-like"/>
</dbReference>
<feature type="domain" description="DJ-1/PfpI" evidence="1">
    <location>
        <begin position="1"/>
        <end position="175"/>
    </location>
</feature>
<gene>
    <name evidence="2" type="ORF">KHY35_09715</name>
    <name evidence="4" type="ORF">KQP59_12450</name>
    <name evidence="3" type="ORF">PO127_19270</name>
</gene>
<name>A0A0P0EMP5_BACT4</name>
<accession>A0A0P0EMP5</accession>
<dbReference type="PANTHER" id="PTHR48094:SF5">
    <property type="entry name" value="PROTEIN DJ-1 HOMOLOG"/>
    <property type="match status" value="1"/>
</dbReference>
<dbReference type="EMBL" id="CP083681">
    <property type="protein sequence ID" value="UYU73868.1"/>
    <property type="molecule type" value="Genomic_DNA"/>
</dbReference>
<reference evidence="4" key="2">
    <citation type="submission" date="2021-06" db="EMBL/GenBank/DDBJ databases">
        <title>Interrogation of the integrated mobile genetic elements in gut-associated Bacteroides with a consensus prediction approach.</title>
        <authorList>
            <person name="Campbell D.E."/>
            <person name="Leigh J.R."/>
            <person name="Kim T."/>
            <person name="England W."/>
            <person name="Whitaker R.J."/>
            <person name="Degnan P.H."/>
        </authorList>
    </citation>
    <scope>NUCLEOTIDE SEQUENCE</scope>
    <source>
        <strain evidence="4">VPI-BTDOT2</strain>
    </source>
</reference>
<evidence type="ECO:0000313" key="3">
    <source>
        <dbReference type="EMBL" id="MDC2237886.1"/>
    </source>
</evidence>
<dbReference type="InterPro" id="IPR002818">
    <property type="entry name" value="DJ-1/PfpI"/>
</dbReference>
<dbReference type="EMBL" id="JAQNVG010000037">
    <property type="protein sequence ID" value="MDC2237886.1"/>
    <property type="molecule type" value="Genomic_DNA"/>
</dbReference>
<accession>C6IS68</accession>
<organism evidence="2 5">
    <name type="scientific">Bacteroides thetaiotaomicron</name>
    <dbReference type="NCBI Taxonomy" id="818"/>
    <lineage>
        <taxon>Bacteria</taxon>
        <taxon>Pseudomonadati</taxon>
        <taxon>Bacteroidota</taxon>
        <taxon>Bacteroidia</taxon>
        <taxon>Bacteroidales</taxon>
        <taxon>Bacteroidaceae</taxon>
        <taxon>Bacteroides</taxon>
    </lineage>
</organism>
<evidence type="ECO:0000259" key="1">
    <source>
        <dbReference type="Pfam" id="PF01965"/>
    </source>
</evidence>
<dbReference type="Proteomes" id="UP000782901">
    <property type="component" value="Unassembled WGS sequence"/>
</dbReference>
<evidence type="ECO:0000313" key="5">
    <source>
        <dbReference type="Proteomes" id="UP000782901"/>
    </source>
</evidence>
<dbReference type="RefSeq" id="WP_008764057.1">
    <property type="nucleotide sequence ID" value="NZ_BAABXH010000001.1"/>
</dbReference>
<dbReference type="Pfam" id="PF01965">
    <property type="entry name" value="DJ-1_PfpI"/>
    <property type="match status" value="1"/>
</dbReference>
<protein>
    <submittedName>
        <fullName evidence="2">DJ-1/PfpI family protein</fullName>
    </submittedName>
</protein>
<evidence type="ECO:0000313" key="2">
    <source>
        <dbReference type="EMBL" id="MBS5410976.1"/>
    </source>
</evidence>
<dbReference type="SUPFAM" id="SSF52317">
    <property type="entry name" value="Class I glutamine amidotransferase-like"/>
    <property type="match status" value="1"/>
</dbReference>
<sequence length="192" mass="21050">MKLLVFLAKGFETIEFSGFIDVMGWAKTDFGCDVEVVTGGFNEKVISSFNIPVLVDKTIDEISVDEYDALAIPGGFEVFGFYEEAYEEKLLNLIRQFDARKKWIATVCVGALPVGKSGVLKDRKATTYHLGGAVKQKVLQSFGAIIVNEPIVVDDNIITSYGPQTASGVALLLLEKLTSHREMSLVKEAMGF</sequence>
<dbReference type="Proteomes" id="UP001156216">
    <property type="component" value="Chromosome"/>
</dbReference>
<dbReference type="PANTHER" id="PTHR48094">
    <property type="entry name" value="PROTEIN/NUCLEIC ACID DEGLYCASE DJ-1-RELATED"/>
    <property type="match status" value="1"/>
</dbReference>
<reference evidence="3" key="3">
    <citation type="submission" date="2022-10" db="EMBL/GenBank/DDBJ databases">
        <title>Human gut microbiome strain richness.</title>
        <authorList>
            <person name="Chen-Liaw A."/>
        </authorList>
    </citation>
    <scope>NUCLEOTIDE SEQUENCE</scope>
    <source>
        <strain evidence="3">1001283st1_A3_1001283B150304_161114</strain>
    </source>
</reference>
<dbReference type="EMBL" id="JAGZEE010000012">
    <property type="protein sequence ID" value="MBS5410976.1"/>
    <property type="molecule type" value="Genomic_DNA"/>
</dbReference>